<dbReference type="PROSITE" id="PS00019">
    <property type="entry name" value="ACTININ_1"/>
    <property type="match status" value="1"/>
</dbReference>
<dbReference type="GO" id="GO:0008091">
    <property type="term" value="C:spectrin"/>
    <property type="evidence" value="ECO:0007669"/>
    <property type="project" value="Ensembl"/>
</dbReference>
<feature type="region of interest" description="Disordered" evidence="14">
    <location>
        <begin position="2080"/>
        <end position="2144"/>
    </location>
</feature>
<comment type="similarity">
    <text evidence="3 12">Belongs to the spectrin family.</text>
</comment>
<keyword evidence="9 12" id="KW-0009">Actin-binding</keyword>
<dbReference type="SMART" id="SM00033">
    <property type="entry name" value="CH"/>
    <property type="match status" value="2"/>
</dbReference>
<dbReference type="RefSeq" id="XP_012665918.1">
    <property type="nucleotide sequence ID" value="XM_012810464.2"/>
</dbReference>
<dbReference type="InterPro" id="IPR001589">
    <property type="entry name" value="Actinin_actin-bd_CS"/>
</dbReference>
<dbReference type="FunFam" id="1.20.58.60:FF:000059">
    <property type="entry name" value="Spectrin beta chain"/>
    <property type="match status" value="1"/>
</dbReference>
<dbReference type="GO" id="GO:0099186">
    <property type="term" value="F:structural constituent of postsynapse"/>
    <property type="evidence" value="ECO:0007669"/>
    <property type="project" value="Ensembl"/>
</dbReference>
<dbReference type="FunFam" id="2.30.29.30:FF:000024">
    <property type="entry name" value="Spectrin beta chain"/>
    <property type="match status" value="1"/>
</dbReference>
<feature type="domain" description="PH" evidence="15">
    <location>
        <begin position="2217"/>
        <end position="2327"/>
    </location>
</feature>
<evidence type="ECO:0000256" key="4">
    <source>
        <dbReference type="ARBA" id="ARBA00022467"/>
    </source>
</evidence>
<feature type="compositionally biased region" description="Polar residues" evidence="14">
    <location>
        <begin position="2132"/>
        <end position="2144"/>
    </location>
</feature>
<dbReference type="GO" id="GO:0099189">
    <property type="term" value="C:postsynaptic spectrin-associated cytoskeleton"/>
    <property type="evidence" value="ECO:0007669"/>
    <property type="project" value="Ensembl"/>
</dbReference>
<dbReference type="CDD" id="cd21321">
    <property type="entry name" value="CH_SPTBN2_rpt2"/>
    <property type="match status" value="1"/>
</dbReference>
<feature type="domain" description="Calponin-homology (CH)" evidence="16">
    <location>
        <begin position="57"/>
        <end position="161"/>
    </location>
</feature>
<feature type="compositionally biased region" description="Low complexity" evidence="14">
    <location>
        <begin position="2330"/>
        <end position="2347"/>
    </location>
</feature>
<dbReference type="SMART" id="SM00233">
    <property type="entry name" value="PH"/>
    <property type="match status" value="1"/>
</dbReference>
<dbReference type="GO" id="GO:0033010">
    <property type="term" value="C:paranodal junction"/>
    <property type="evidence" value="ECO:0007669"/>
    <property type="project" value="Ensembl"/>
</dbReference>
<dbReference type="PROSITE" id="PS50003">
    <property type="entry name" value="PH_DOMAIN"/>
    <property type="match status" value="1"/>
</dbReference>
<dbReference type="InterPro" id="IPR001849">
    <property type="entry name" value="PH_domain"/>
</dbReference>
<evidence type="ECO:0000256" key="8">
    <source>
        <dbReference type="ARBA" id="ARBA00022990"/>
    </source>
</evidence>
<dbReference type="GO" id="GO:0098688">
    <property type="term" value="C:parallel fiber to Purkinje cell synapse"/>
    <property type="evidence" value="ECO:0007669"/>
    <property type="project" value="Ensembl"/>
</dbReference>
<dbReference type="EMBL" id="AAQR03144753">
    <property type="status" value="NOT_ANNOTATED_CDS"/>
    <property type="molecule type" value="Genomic_DNA"/>
</dbReference>
<dbReference type="Gene3D" id="1.10.418.10">
    <property type="entry name" value="Calponin-like domain"/>
    <property type="match status" value="2"/>
</dbReference>
<feature type="region of interest" description="Disordered" evidence="14">
    <location>
        <begin position="2161"/>
        <end position="2220"/>
    </location>
</feature>
<keyword evidence="7" id="KW-0677">Repeat</keyword>
<dbReference type="InterPro" id="IPR036872">
    <property type="entry name" value="CH_dom_sf"/>
</dbReference>
<comment type="function">
    <text evidence="11">Probably plays an important role in neuronal membrane skeleton.</text>
</comment>
<feature type="domain" description="Calponin-homology (CH)" evidence="16">
    <location>
        <begin position="176"/>
        <end position="281"/>
    </location>
</feature>
<dbReference type="SUPFAM" id="SSF46966">
    <property type="entry name" value="Spectrin repeat"/>
    <property type="match status" value="12"/>
</dbReference>
<name>H0XDR8_OTOGA</name>
<feature type="region of interest" description="Disordered" evidence="14">
    <location>
        <begin position="2330"/>
        <end position="2389"/>
    </location>
</feature>
<reference evidence="18" key="1">
    <citation type="submission" date="2011-03" db="EMBL/GenBank/DDBJ databases">
        <title>Version 3 of the genome sequence of Otolemur garnettii (Bushbaby).</title>
        <authorList>
            <consortium name="The Broad Institute Genome Sequencing Platform"/>
            <person name="Di Palma F."/>
            <person name="Johnson J."/>
            <person name="Lander E.S."/>
            <person name="Lindblad-Toh K."/>
            <person name="Jaffe D.B."/>
            <person name="Gnerre S."/>
            <person name="MacCallum I."/>
            <person name="Przybylski D."/>
            <person name="Ribeiro F.J."/>
            <person name="Burton J.N."/>
            <person name="Walker B.J."/>
            <person name="Sharpe T."/>
            <person name="Hall G."/>
        </authorList>
    </citation>
    <scope>NUCLEOTIDE SEQUENCE [LARGE SCALE GENOMIC DNA]</scope>
</reference>
<evidence type="ECO:0000256" key="6">
    <source>
        <dbReference type="ARBA" id="ARBA00022553"/>
    </source>
</evidence>
<dbReference type="PRINTS" id="PR00683">
    <property type="entry name" value="SPECTRINPH"/>
</dbReference>
<dbReference type="GO" id="GO:0005829">
    <property type="term" value="C:cytosol"/>
    <property type="evidence" value="ECO:0007669"/>
    <property type="project" value="Ensembl"/>
</dbReference>
<dbReference type="SUPFAM" id="SSF50729">
    <property type="entry name" value="PH domain-like"/>
    <property type="match status" value="1"/>
</dbReference>
<dbReference type="GO" id="GO:0099150">
    <property type="term" value="P:regulation of postsynaptic specialization assembly"/>
    <property type="evidence" value="ECO:0007669"/>
    <property type="project" value="Ensembl"/>
</dbReference>
<feature type="compositionally biased region" description="Basic and acidic residues" evidence="14">
    <location>
        <begin position="2080"/>
        <end position="2096"/>
    </location>
</feature>
<keyword evidence="6" id="KW-0597">Phosphoprotein</keyword>
<dbReference type="FunFam" id="1.20.58.60:FF:000049">
    <property type="entry name" value="Spectrin beta chain"/>
    <property type="match status" value="1"/>
</dbReference>
<evidence type="ECO:0000256" key="9">
    <source>
        <dbReference type="ARBA" id="ARBA00023203"/>
    </source>
</evidence>
<gene>
    <name evidence="17" type="primary">SPTBN2</name>
</gene>
<proteinExistence type="inferred from homology"/>
<evidence type="ECO:0000256" key="10">
    <source>
        <dbReference type="ARBA" id="ARBA00023212"/>
    </source>
</evidence>
<dbReference type="InterPro" id="IPR001605">
    <property type="entry name" value="PH_dom-spectrin-type"/>
</dbReference>
<dbReference type="CTD" id="6712"/>
<dbReference type="OMA" id="CDPAIIV"/>
<evidence type="ECO:0000256" key="11">
    <source>
        <dbReference type="ARBA" id="ARBA00054264"/>
    </source>
</evidence>
<evidence type="ECO:0000259" key="15">
    <source>
        <dbReference type="PROSITE" id="PS50003"/>
    </source>
</evidence>
<dbReference type="Pfam" id="PF00435">
    <property type="entry name" value="Spectrin"/>
    <property type="match status" value="17"/>
</dbReference>
<reference evidence="17" key="3">
    <citation type="submission" date="2025-09" db="UniProtKB">
        <authorList>
            <consortium name="Ensembl"/>
        </authorList>
    </citation>
    <scope>IDENTIFICATION</scope>
</reference>
<dbReference type="SUPFAM" id="SSF47576">
    <property type="entry name" value="Calponin-homology domain, CH-domain"/>
    <property type="match status" value="1"/>
</dbReference>
<dbReference type="InterPro" id="IPR016343">
    <property type="entry name" value="Spectrin_bsu"/>
</dbReference>
<feature type="compositionally biased region" description="Basic and acidic residues" evidence="14">
    <location>
        <begin position="2369"/>
        <end position="2382"/>
    </location>
</feature>
<dbReference type="CDD" id="cd10571">
    <property type="entry name" value="PH_beta_spectrin"/>
    <property type="match status" value="1"/>
</dbReference>
<dbReference type="FunCoup" id="H0XDR8">
    <property type="interactions" value="531"/>
</dbReference>
<dbReference type="GO" id="GO:0007416">
    <property type="term" value="P:synapse assembly"/>
    <property type="evidence" value="ECO:0007669"/>
    <property type="project" value="Ensembl"/>
</dbReference>
<evidence type="ECO:0000256" key="3">
    <source>
        <dbReference type="ARBA" id="ARBA00006826"/>
    </source>
</evidence>
<dbReference type="PROSITE" id="PS00020">
    <property type="entry name" value="ACTININ_2"/>
    <property type="match status" value="1"/>
</dbReference>
<dbReference type="HOGENOM" id="CLU_000146_1_0_1"/>
<evidence type="ECO:0000313" key="18">
    <source>
        <dbReference type="Proteomes" id="UP000005225"/>
    </source>
</evidence>
<dbReference type="FunFam" id="1.20.58.60:FF:000106">
    <property type="entry name" value="Spectrin beta chain"/>
    <property type="match status" value="1"/>
</dbReference>
<dbReference type="GO" id="GO:0051693">
    <property type="term" value="P:actin filament capping"/>
    <property type="evidence" value="ECO:0007669"/>
    <property type="project" value="UniProtKB-UniRule"/>
</dbReference>
<organism evidence="17 18">
    <name type="scientific">Otolemur garnettii</name>
    <name type="common">Small-eared galago</name>
    <name type="synonym">Garnett's greater bushbaby</name>
    <dbReference type="NCBI Taxonomy" id="30611"/>
    <lineage>
        <taxon>Eukaryota</taxon>
        <taxon>Metazoa</taxon>
        <taxon>Chordata</taxon>
        <taxon>Craniata</taxon>
        <taxon>Vertebrata</taxon>
        <taxon>Euteleostomi</taxon>
        <taxon>Mammalia</taxon>
        <taxon>Eutheria</taxon>
        <taxon>Euarchontoglires</taxon>
        <taxon>Primates</taxon>
        <taxon>Strepsirrhini</taxon>
        <taxon>Lorisiformes</taxon>
        <taxon>Galagidae</taxon>
        <taxon>Otolemur</taxon>
    </lineage>
</organism>
<dbReference type="FunFam" id="1.20.58.60:FF:000083">
    <property type="entry name" value="Spectrin beta chain"/>
    <property type="match status" value="1"/>
</dbReference>
<dbReference type="InterPro" id="IPR002017">
    <property type="entry name" value="Spectrin_repeat"/>
</dbReference>
<evidence type="ECO:0000256" key="13">
    <source>
        <dbReference type="SAM" id="Coils"/>
    </source>
</evidence>
<sequence length="2389" mass="270540">MSSTLSPTDFDSLEIQGQYSDINNRWDLPDSDWDNDSSSARLFERSRIKALADEREAVQKKTFTKWVNSHLARVTCRVGDLYSDLRDGRNLLRLLEVLSGETLPKPTKGRMRIHCLENVDKALQFLKEQKVHLENMGSHDIVDGNHRLTLGLVWTIILRFQIQDISVETEDNKEKKSAKDALLLWCQMKTAGYPNVNVHNFTTSWRDGLAFNAIVHKHRPDLLDFESLKKCNAHYNLQNAFNLAEKELGLTKLLDPEDVNVDQPDEKSIITYVATYYHYFSKMKALAVEGKRIGKVLDHAMEAERLVEKYESLASELLQWIEQTIVTLNDRQLANSLSGVQNQLQSFNSYRTVEKPPKFTEKGNLEVLLFTIQSKLRANNQKVYTPREGRLISDINKAWERLEKAEHERELALRTELIRQEKLEQLAARFDRKAAMRETWLSENQRLVSQDNFGLELAAVEAAVRKHEAIETDIVAYSGRVQAVDAVAAELAAERYHDIKRIAARQHNVARLWDFLRQMVAARRERLLLNLELQKVFQDLLYLMDWMEEMKGRLQSPDLGKHLAGVEDLLQLHELVEADIAVQAERVRAVSASALRFCDPSKEYRPCDPQLVSERVATLEQSYEALCDLAATRRARLEESRRLWRFLWEVGEAEAWVREQQHLLASAETGRDLTGVLRLLNKHTALRGEMSGRLGPLKLTLEQGQQLVAEGHPGAGQAAARAAELQTQWERLEALAEERAERLAQAASLYQFQADANDMEAWLVDALRLVSSPELGHDEFSTQALARQHRALEEEIRGHRPTLDALREQAVALPPALSCSPEVQGRVPSLEGHYQTLQARAGERAQALQAALSLYTMLSEAGACGLWVEEKEQWLNGLAPPERLEDLEVVQQRFETLEPEMNALAARITAVNDIAKQLLKASPPSKDRIMDTQKQLNHRWQQFRSLADGKKAALTSALSIQNYHLECTETQAWMREKTKVIESTQGLGNDLAGVLALQRKLAGTERDLEAIAARVGELTREANALATGHPAQASAINTRLGEVQTGWEDLRATMRRREESLGEARRLQDFLRSLDDFQAWLGRTQTAVASEEGPATLPEAEALLAQHAALRGEVERAQSEYSRLRALGEEVTRDQADPQCLFLRQRLEALGTGWEELGRMWESRQCRLAQAHGLQGFLRDARQAEGVLSSQEYVLSHTEMPGTLQAADAAIKKLEDFMSTMDASGERIRGLLEAGRQLVSGGNIHAEKIREKADSIEKRHRKNQEAAQQLLGRLRDNREQQHFLQDCHELKLWIDEKMLTAQDVSYDEARNLHTKWQKHQAFMAELAANKDWLDKVDEEGRELTLEKPELKALVSEKLGDLHRRWDELETTTQAKARSLFDANRAELFAQSCSALESWLESLQAQLHSDDYGKDLTSVNILLKKQQMLEREMAVREKEVEAIQAQAKALAQEDQGAGEVERTSKAVEEKFRALCQPMRERCRRLHASREQHQFHRDVEDEILWVSERLPMASSMEHGKDLPSVQLLMKKNQTLQKEMRGHEPRIADLTERQRALGAAAAGPELAELQEMWKRLGQELELRGTRLEEALRAQQFYRDAAEAEAWMGEQELHMMGREKAKDEPSAQAEVKKHQVLEQALANYAQTVHQLAASSQDMIDHDHPESTRISIRQAQVDKLYASLKELAGERRERLQEHLRLCQLRRELDDLEQWIQEREVVAASHELGQDYEHVTMLRDKFREFSRDTSTIGQERVDSVNTLANGLIAGGHAARATVAEWKDSLNEAWADLLELLDTRGQVLGAAYELQRFLHGTRQALARVQHKQQQLPDGTGRDLNAAEALQRRHCAYEHDIQALSAQVQQVQDDGHRLQKAYAGDKAEEIGRHMQAVAEAWAQLQGSSVARRQLLLDTTEKFRFFKAVRELMLWMDGVNLQMDAQERPRDVSSADLVIKNHQGIKAEIEARADRFSSCIDMGQQLLARSHYAAEEISEKLSQLQARRQETADKWQEKMDWLQLVLEVLVFGRDAGMAEAWLCSQEPLVRSAELGCSVDEVESLIKRHEAFQKSAVAWEDRFSALEKLTALEEREKEQKRKREEEEQRKQPPAPEPRASLPQGGLVDGRTAPDATWDGAQPRQPPSTQAPSVNGVCTDTEPSQLLLEQRLERSSFPEGLGSGAGEEAGGPQGERQTRTRGPAPPGMAQSRSSESAHVATLPPRGLEPSAQEQMEGMLCRKQEMEAFGKKAANRSWQNVYCVLRRGSLGFYKDAKAAGVGVPYHGEVPVSLARAQGSVAFDYRKRKHVFKLGLQDGKEYLFQAKDEAEMSSWLRVVNAAIATASSASGEPEEPAVPGAPRGMTRAMTMPPVTPVGAEAPVVLRSKDGREREREKRFSFFKKNK</sequence>
<keyword evidence="5 12" id="KW-0963">Cytoplasm</keyword>
<keyword evidence="4 12" id="KW-0117">Actin capping</keyword>
<keyword evidence="13" id="KW-0175">Coiled coil</keyword>
<evidence type="ECO:0000256" key="5">
    <source>
        <dbReference type="ARBA" id="ARBA00022490"/>
    </source>
</evidence>
<dbReference type="GO" id="GO:0021692">
    <property type="term" value="P:cerebellar Purkinje cell layer morphogenesis"/>
    <property type="evidence" value="ECO:0007669"/>
    <property type="project" value="Ensembl"/>
</dbReference>
<dbReference type="FunFam" id="1.20.58.60:FF:000019">
    <property type="entry name" value="Spectrin beta chain"/>
    <property type="match status" value="1"/>
</dbReference>
<dbReference type="InterPro" id="IPR011993">
    <property type="entry name" value="PH-like_dom_sf"/>
</dbReference>
<dbReference type="GO" id="GO:0098793">
    <property type="term" value="C:presynapse"/>
    <property type="evidence" value="ECO:0007669"/>
    <property type="project" value="Ensembl"/>
</dbReference>
<dbReference type="GeneID" id="100942538"/>
<keyword evidence="10 12" id="KW-0206">Cytoskeleton</keyword>
<dbReference type="InterPro" id="IPR041681">
    <property type="entry name" value="PH_9"/>
</dbReference>
<dbReference type="CDD" id="cd00176">
    <property type="entry name" value="SPEC"/>
    <property type="match status" value="9"/>
</dbReference>
<dbReference type="InParanoid" id="H0XDR8"/>
<evidence type="ECO:0000259" key="16">
    <source>
        <dbReference type="PROSITE" id="PS50021"/>
    </source>
</evidence>
<dbReference type="GO" id="GO:0003779">
    <property type="term" value="F:actin binding"/>
    <property type="evidence" value="ECO:0007669"/>
    <property type="project" value="UniProtKB-KW"/>
</dbReference>
<evidence type="ECO:0000256" key="2">
    <source>
        <dbReference type="ARBA" id="ARBA00004544"/>
    </source>
</evidence>
<dbReference type="FunFam" id="1.20.58.60:FF:000018">
    <property type="entry name" value="Spectrin beta chain"/>
    <property type="match status" value="1"/>
</dbReference>
<dbReference type="PANTHER" id="PTHR11915">
    <property type="entry name" value="SPECTRIN/FILAMIN RELATED CYTOSKELETAL PROTEIN"/>
    <property type="match status" value="1"/>
</dbReference>
<dbReference type="Pfam" id="PF15410">
    <property type="entry name" value="PH_9"/>
    <property type="match status" value="1"/>
</dbReference>
<dbReference type="FunFam" id="1.20.58.60:FF:000033">
    <property type="entry name" value="Spectrin beta chain"/>
    <property type="match status" value="1"/>
</dbReference>
<dbReference type="GO" id="GO:0016324">
    <property type="term" value="C:apical plasma membrane"/>
    <property type="evidence" value="ECO:0007669"/>
    <property type="project" value="Ensembl"/>
</dbReference>
<dbReference type="Gene3D" id="2.30.29.30">
    <property type="entry name" value="Pleckstrin-homology domain (PH domain)/Phosphotyrosine-binding domain (PTB)"/>
    <property type="match status" value="1"/>
</dbReference>
<dbReference type="Ensembl" id="ENSOGAT00000015661.2">
    <property type="protein sequence ID" value="ENSOGAP00000014026.2"/>
    <property type="gene ID" value="ENSOGAG00000015649.2"/>
</dbReference>
<dbReference type="PIRSF" id="PIRSF002297">
    <property type="entry name" value="Spectrin_beta_subunit"/>
    <property type="match status" value="1"/>
</dbReference>
<dbReference type="GO" id="GO:0098978">
    <property type="term" value="C:glutamatergic synapse"/>
    <property type="evidence" value="ECO:0007669"/>
    <property type="project" value="Ensembl"/>
</dbReference>
<dbReference type="FunFam" id="1.20.58.60:FF:000130">
    <property type="entry name" value="Spectrin beta chain"/>
    <property type="match status" value="1"/>
</dbReference>
<dbReference type="CDD" id="cd21246">
    <property type="entry name" value="CH_SPTB-like_rpt1"/>
    <property type="match status" value="1"/>
</dbReference>
<dbReference type="FunFam" id="1.20.58.60:FF:000179">
    <property type="entry name" value="Spectrin beta chain"/>
    <property type="match status" value="1"/>
</dbReference>
<keyword evidence="18" id="KW-1185">Reference proteome</keyword>
<dbReference type="SMART" id="SM00150">
    <property type="entry name" value="SPEC"/>
    <property type="match status" value="17"/>
</dbReference>
<accession>H0XDR8</accession>
<evidence type="ECO:0000256" key="1">
    <source>
        <dbReference type="ARBA" id="ARBA00004245"/>
    </source>
</evidence>
<dbReference type="eggNOG" id="KOG0517">
    <property type="taxonomic scope" value="Eukaryota"/>
</dbReference>
<evidence type="ECO:0000256" key="14">
    <source>
        <dbReference type="SAM" id="MobiDB-lite"/>
    </source>
</evidence>
<evidence type="ECO:0000256" key="7">
    <source>
        <dbReference type="ARBA" id="ARBA00022737"/>
    </source>
</evidence>
<dbReference type="Pfam" id="PF00307">
    <property type="entry name" value="CH"/>
    <property type="match status" value="2"/>
</dbReference>
<dbReference type="FunFam" id="1.10.418.10:FF:000004">
    <property type="entry name" value="Spectrin beta chain"/>
    <property type="match status" value="1"/>
</dbReference>
<dbReference type="GO" id="GO:0005543">
    <property type="term" value="F:phospholipid binding"/>
    <property type="evidence" value="ECO:0007669"/>
    <property type="project" value="InterPro"/>
</dbReference>
<dbReference type="GO" id="GO:0035264">
    <property type="term" value="P:multicellular organism growth"/>
    <property type="evidence" value="ECO:0007669"/>
    <property type="project" value="Ensembl"/>
</dbReference>
<dbReference type="Gene3D" id="1.20.58.60">
    <property type="match status" value="13"/>
</dbReference>
<comment type="subcellular location">
    <subcellularLocation>
        <location evidence="2">Cytoplasm</location>
        <location evidence="2">Cell cortex</location>
    </subcellularLocation>
    <subcellularLocation>
        <location evidence="1">Cytoplasm</location>
        <location evidence="1">Cytoskeleton</location>
    </subcellularLocation>
</comment>
<dbReference type="PROSITE" id="PS50021">
    <property type="entry name" value="CH"/>
    <property type="match status" value="2"/>
</dbReference>
<dbReference type="GO" id="GO:0005200">
    <property type="term" value="F:structural constituent of cytoskeleton"/>
    <property type="evidence" value="ECO:0007669"/>
    <property type="project" value="UniProtKB-UniRule"/>
</dbReference>
<dbReference type="FunFam" id="1.20.58.60:FF:000011">
    <property type="entry name" value="Spectrin beta chain"/>
    <property type="match status" value="1"/>
</dbReference>
<dbReference type="EMBL" id="AAQR03144752">
    <property type="status" value="NOT_ANNOTATED_CDS"/>
    <property type="molecule type" value="Genomic_DNA"/>
</dbReference>
<dbReference type="FunFam" id="1.20.58.60:FF:000028">
    <property type="entry name" value="Spectrin beta chain"/>
    <property type="match status" value="1"/>
</dbReference>
<reference evidence="17" key="2">
    <citation type="submission" date="2025-08" db="UniProtKB">
        <authorList>
            <consortium name="Ensembl"/>
        </authorList>
    </citation>
    <scope>IDENTIFICATION</scope>
</reference>
<dbReference type="OrthoDB" id="5865767at2759"/>
<dbReference type="Proteomes" id="UP000005225">
    <property type="component" value="Unassembled WGS sequence"/>
</dbReference>
<feature type="coiled-coil region" evidence="13">
    <location>
        <begin position="1100"/>
        <end position="1127"/>
    </location>
</feature>
<evidence type="ECO:0000313" key="17">
    <source>
        <dbReference type="Ensembl" id="ENSOGAP00000014026.2"/>
    </source>
</evidence>
<dbReference type="InterPro" id="IPR001715">
    <property type="entry name" value="CH_dom"/>
</dbReference>
<dbReference type="GeneTree" id="ENSGT00940000158847"/>
<dbReference type="GO" id="GO:0030534">
    <property type="term" value="P:adult behavior"/>
    <property type="evidence" value="ECO:0007669"/>
    <property type="project" value="Ensembl"/>
</dbReference>
<dbReference type="STRING" id="30611.ENSOGAP00000014026"/>
<dbReference type="FunFam" id="1.20.58.60:FF:000373">
    <property type="entry name" value="Spectrin beta chain"/>
    <property type="match status" value="1"/>
</dbReference>
<dbReference type="GO" id="GO:0043025">
    <property type="term" value="C:neuronal cell body"/>
    <property type="evidence" value="ECO:0007669"/>
    <property type="project" value="Ensembl"/>
</dbReference>
<feature type="coiled-coil region" evidence="13">
    <location>
        <begin position="994"/>
        <end position="1021"/>
    </location>
</feature>
<keyword evidence="8" id="KW-0007">Acetylation</keyword>
<dbReference type="FunFam" id="1.10.418.10:FF:000003">
    <property type="entry name" value="Spectrin beta chain"/>
    <property type="match status" value="1"/>
</dbReference>
<dbReference type="InterPro" id="IPR018159">
    <property type="entry name" value="Spectrin/alpha-actinin"/>
</dbReference>
<feature type="coiled-coil region" evidence="13">
    <location>
        <begin position="1425"/>
        <end position="1452"/>
    </location>
</feature>
<evidence type="ECO:0000256" key="12">
    <source>
        <dbReference type="PIRNR" id="PIRNR002297"/>
    </source>
</evidence>
<feature type="compositionally biased region" description="Gly residues" evidence="14">
    <location>
        <begin position="2166"/>
        <end position="2178"/>
    </location>
</feature>
<protein>
    <recommendedName>
        <fullName evidence="12">Spectrin beta chain</fullName>
    </recommendedName>
</protein>
<dbReference type="GO" id="GO:0016192">
    <property type="term" value="P:vesicle-mediated transport"/>
    <property type="evidence" value="ECO:0007669"/>
    <property type="project" value="Ensembl"/>
</dbReference>